<comment type="caution">
    <text evidence="2">The sequence shown here is derived from an EMBL/GenBank/DDBJ whole genome shotgun (WGS) entry which is preliminary data.</text>
</comment>
<dbReference type="Proteomes" id="UP001304298">
    <property type="component" value="Unassembled WGS sequence"/>
</dbReference>
<dbReference type="PANTHER" id="PTHR36221:SF1">
    <property type="entry name" value="DUF742 DOMAIN-CONTAINING PROTEIN"/>
    <property type="match status" value="1"/>
</dbReference>
<name>A0ABU5R0D6_9PSEU</name>
<gene>
    <name evidence="2" type="ORF">VA596_08875</name>
</gene>
<organism evidence="2 3">
    <name type="scientific">Amycolatopsis heterodermiae</name>
    <dbReference type="NCBI Taxonomy" id="3110235"/>
    <lineage>
        <taxon>Bacteria</taxon>
        <taxon>Bacillati</taxon>
        <taxon>Actinomycetota</taxon>
        <taxon>Actinomycetes</taxon>
        <taxon>Pseudonocardiales</taxon>
        <taxon>Pseudonocardiaceae</taxon>
        <taxon>Amycolatopsis</taxon>
    </lineage>
</organism>
<protein>
    <submittedName>
        <fullName evidence="2">DUF742 domain-containing protein</fullName>
    </submittedName>
</protein>
<keyword evidence="3" id="KW-1185">Reference proteome</keyword>
<evidence type="ECO:0000256" key="1">
    <source>
        <dbReference type="SAM" id="MobiDB-lite"/>
    </source>
</evidence>
<evidence type="ECO:0000313" key="2">
    <source>
        <dbReference type="EMBL" id="MEA5359647.1"/>
    </source>
</evidence>
<evidence type="ECO:0000313" key="3">
    <source>
        <dbReference type="Proteomes" id="UP001304298"/>
    </source>
</evidence>
<sequence>MGARFPSAGRHALHTAPEDADDRIALPQPSSSVGRVGARFPSSTAADRLVPDPEPAPPPKRVPEPVTDVVDVADVEIDEDFAARIIPAQDHGYGPRTLVRPYVLTRGRTQSRRYLAIEAMVSTRAGAHWNGARLTGEFRSVRTLCHHPRSVAEVAARLSVPLGVARVLLDDMAEQGLVTIHDTRVSSDGRPAAALMERVLHGLRRL</sequence>
<accession>A0ABU5R0D6</accession>
<feature type="region of interest" description="Disordered" evidence="1">
    <location>
        <begin position="1"/>
        <end position="65"/>
    </location>
</feature>
<proteinExistence type="predicted"/>
<dbReference type="PANTHER" id="PTHR36221">
    <property type="entry name" value="DUF742 DOMAIN-CONTAINING PROTEIN"/>
    <property type="match status" value="1"/>
</dbReference>
<dbReference type="InterPro" id="IPR007995">
    <property type="entry name" value="DUF742"/>
</dbReference>
<dbReference type="Pfam" id="PF05331">
    <property type="entry name" value="DUF742"/>
    <property type="match status" value="1"/>
</dbReference>
<dbReference type="EMBL" id="JAYFSI010000001">
    <property type="protein sequence ID" value="MEA5359647.1"/>
    <property type="molecule type" value="Genomic_DNA"/>
</dbReference>
<dbReference type="RefSeq" id="WP_323324910.1">
    <property type="nucleotide sequence ID" value="NZ_JAYFSI010000001.1"/>
</dbReference>
<reference evidence="2 3" key="1">
    <citation type="submission" date="2023-12" db="EMBL/GenBank/DDBJ databases">
        <title>Amycolatopsis sp. V23-08.</title>
        <authorList>
            <person name="Somphong A."/>
        </authorList>
    </citation>
    <scope>NUCLEOTIDE SEQUENCE [LARGE SCALE GENOMIC DNA]</scope>
    <source>
        <strain evidence="2 3">V23-08</strain>
    </source>
</reference>